<evidence type="ECO:0000313" key="4">
    <source>
        <dbReference type="Proteomes" id="UP000182025"/>
    </source>
</evidence>
<proteinExistence type="predicted"/>
<dbReference type="EMBL" id="FOXK01000002">
    <property type="protein sequence ID" value="SFP31771.1"/>
    <property type="molecule type" value="Genomic_DNA"/>
</dbReference>
<feature type="region of interest" description="Disordered" evidence="1">
    <location>
        <begin position="1"/>
        <end position="22"/>
    </location>
</feature>
<accession>A0A1I5PE10</accession>
<keyword evidence="4" id="KW-1185">Reference proteome</keyword>
<evidence type="ECO:0000313" key="3">
    <source>
        <dbReference type="EMBL" id="SFP31771.1"/>
    </source>
</evidence>
<dbReference type="RefSeq" id="WP_074913662.1">
    <property type="nucleotide sequence ID" value="NZ_FOXK01000002.1"/>
</dbReference>
<feature type="domain" description="Transcriptional regulator SutA RNAP-binding" evidence="2">
    <location>
        <begin position="16"/>
        <end position="43"/>
    </location>
</feature>
<dbReference type="InterPro" id="IPR049191">
    <property type="entry name" value="SutA_RBD"/>
</dbReference>
<dbReference type="OrthoDB" id="6898750at2"/>
<dbReference type="AlphaFoldDB" id="A0A1I5PE10"/>
<dbReference type="Pfam" id="PF20661">
    <property type="entry name" value="SutA-RBD"/>
    <property type="match status" value="1"/>
</dbReference>
<dbReference type="Proteomes" id="UP000182025">
    <property type="component" value="Unassembled WGS sequence"/>
</dbReference>
<organism evidence="3 4">
    <name type="scientific">Ectopseudomonas toyotomiensis</name>
    <dbReference type="NCBI Taxonomy" id="554344"/>
    <lineage>
        <taxon>Bacteria</taxon>
        <taxon>Pseudomonadati</taxon>
        <taxon>Pseudomonadota</taxon>
        <taxon>Gammaproteobacteria</taxon>
        <taxon>Pseudomonadales</taxon>
        <taxon>Pseudomonadaceae</taxon>
        <taxon>Ectopseudomonas</taxon>
    </lineage>
</organism>
<name>A0A1I5PE10_9GAMM</name>
<sequence>MQRYHDPSEDPLSATAAHEQERQRIAAATEAFLAKGGQIEQVGHQMQATSPTFVINPTKTPVYAHLFVRPEDETLRAKPVVKPITVPAKPEVKAEAPAVEPKPAAPKRTDVVQELRELSIAARLMVQAALGASPGIAARTIGINEKQARQVARDFNIKFKRQR</sequence>
<evidence type="ECO:0000256" key="1">
    <source>
        <dbReference type="SAM" id="MobiDB-lite"/>
    </source>
</evidence>
<protein>
    <recommendedName>
        <fullName evidence="2">Transcriptional regulator SutA RNAP-binding domain-containing protein</fullName>
    </recommendedName>
</protein>
<gene>
    <name evidence="3" type="ORF">SAMN05216177_102247</name>
</gene>
<evidence type="ECO:0000259" key="2">
    <source>
        <dbReference type="Pfam" id="PF20661"/>
    </source>
</evidence>
<reference evidence="4" key="1">
    <citation type="submission" date="2016-10" db="EMBL/GenBank/DDBJ databases">
        <authorList>
            <person name="Varghese N."/>
            <person name="Submissions S."/>
        </authorList>
    </citation>
    <scope>NUCLEOTIDE SEQUENCE [LARGE SCALE GENOMIC DNA]</scope>
    <source>
        <strain evidence="4">JCM 15604</strain>
    </source>
</reference>